<dbReference type="InterPro" id="IPR025659">
    <property type="entry name" value="Tubby-like_C"/>
</dbReference>
<keyword evidence="2" id="KW-0812">Transmembrane</keyword>
<keyword evidence="4" id="KW-1185">Reference proteome</keyword>
<name>A0AAD8LFA4_TARER</name>
<dbReference type="Proteomes" id="UP001229421">
    <property type="component" value="Unassembled WGS sequence"/>
</dbReference>
<comment type="caution">
    <text evidence="3">The sequence shown here is derived from an EMBL/GenBank/DDBJ whole genome shotgun (WGS) entry which is preliminary data.</text>
</comment>
<protein>
    <submittedName>
        <fullName evidence="3">Uncharacterized protein</fullName>
    </submittedName>
</protein>
<keyword evidence="2" id="KW-1133">Transmembrane helix</keyword>
<comment type="similarity">
    <text evidence="1">Belongs to the LOR family.</text>
</comment>
<dbReference type="Gene3D" id="2.40.160.200">
    <property type="entry name" value="LURP1-related"/>
    <property type="match status" value="1"/>
</dbReference>
<evidence type="ECO:0000313" key="4">
    <source>
        <dbReference type="Proteomes" id="UP001229421"/>
    </source>
</evidence>
<evidence type="ECO:0000313" key="3">
    <source>
        <dbReference type="EMBL" id="KAK1440422.1"/>
    </source>
</evidence>
<dbReference type="EMBL" id="JAUHHV010000001">
    <property type="protein sequence ID" value="KAK1440422.1"/>
    <property type="molecule type" value="Genomic_DNA"/>
</dbReference>
<keyword evidence="2" id="KW-0472">Membrane</keyword>
<feature type="transmembrane region" description="Helical" evidence="2">
    <location>
        <begin position="125"/>
        <end position="144"/>
    </location>
</feature>
<dbReference type="Pfam" id="PF04525">
    <property type="entry name" value="LOR"/>
    <property type="match status" value="1"/>
</dbReference>
<dbReference type="PANTHER" id="PTHR31087:SF122">
    <property type="entry name" value="TUBBY-LIKE PROTEIN"/>
    <property type="match status" value="1"/>
</dbReference>
<proteinExistence type="inferred from homology"/>
<sequence length="186" mass="20776">MFKVNPRNTSYHKQHLLVDANGIPIVTIRKKILTAHSKWKVFKGNSTAHSELIFSTKTPIIMQTTNVHVFLANKIGSKDCFDFKIKGSWSNKSCTIYLGDSETIIAQMHKMEPSENVKEKCMVKVYPNVDYAFVVTLMLIFEAMNPSDADNVDDENHNDTNADTLHVIGEVLYLGAAAGVLGMILT</sequence>
<evidence type="ECO:0000256" key="2">
    <source>
        <dbReference type="SAM" id="Phobius"/>
    </source>
</evidence>
<gene>
    <name evidence="3" type="ORF">QVD17_06249</name>
</gene>
<evidence type="ECO:0000256" key="1">
    <source>
        <dbReference type="ARBA" id="ARBA00005437"/>
    </source>
</evidence>
<dbReference type="SUPFAM" id="SSF54518">
    <property type="entry name" value="Tubby C-terminal domain-like"/>
    <property type="match status" value="1"/>
</dbReference>
<dbReference type="InterPro" id="IPR038595">
    <property type="entry name" value="LOR_sf"/>
</dbReference>
<dbReference type="InterPro" id="IPR007612">
    <property type="entry name" value="LOR"/>
</dbReference>
<dbReference type="AlphaFoldDB" id="A0AAD8LFA4"/>
<feature type="transmembrane region" description="Helical" evidence="2">
    <location>
        <begin position="164"/>
        <end position="185"/>
    </location>
</feature>
<reference evidence="3" key="1">
    <citation type="journal article" date="2023" name="bioRxiv">
        <title>Improved chromosome-level genome assembly for marigold (Tagetes erecta).</title>
        <authorList>
            <person name="Jiang F."/>
            <person name="Yuan L."/>
            <person name="Wang S."/>
            <person name="Wang H."/>
            <person name="Xu D."/>
            <person name="Wang A."/>
            <person name="Fan W."/>
        </authorList>
    </citation>
    <scope>NUCLEOTIDE SEQUENCE</scope>
    <source>
        <strain evidence="3">WSJ</strain>
        <tissue evidence="3">Leaf</tissue>
    </source>
</reference>
<dbReference type="PANTHER" id="PTHR31087">
    <property type="match status" value="1"/>
</dbReference>
<accession>A0AAD8LFA4</accession>
<organism evidence="3 4">
    <name type="scientific">Tagetes erecta</name>
    <name type="common">African marigold</name>
    <dbReference type="NCBI Taxonomy" id="13708"/>
    <lineage>
        <taxon>Eukaryota</taxon>
        <taxon>Viridiplantae</taxon>
        <taxon>Streptophyta</taxon>
        <taxon>Embryophyta</taxon>
        <taxon>Tracheophyta</taxon>
        <taxon>Spermatophyta</taxon>
        <taxon>Magnoliopsida</taxon>
        <taxon>eudicotyledons</taxon>
        <taxon>Gunneridae</taxon>
        <taxon>Pentapetalae</taxon>
        <taxon>asterids</taxon>
        <taxon>campanulids</taxon>
        <taxon>Asterales</taxon>
        <taxon>Asteraceae</taxon>
        <taxon>Asteroideae</taxon>
        <taxon>Heliantheae alliance</taxon>
        <taxon>Tageteae</taxon>
        <taxon>Tagetes</taxon>
    </lineage>
</organism>